<dbReference type="Proteomes" id="UP001209803">
    <property type="component" value="Chromosome"/>
</dbReference>
<dbReference type="PROSITE" id="PS00211">
    <property type="entry name" value="ABC_TRANSPORTER_1"/>
    <property type="match status" value="1"/>
</dbReference>
<dbReference type="Pfam" id="PF08402">
    <property type="entry name" value="TOBE_2"/>
    <property type="match status" value="1"/>
</dbReference>
<dbReference type="PANTHER" id="PTHR43875:SF1">
    <property type="entry name" value="OSMOPROTECTIVE COMPOUNDS UPTAKE ATP-BINDING PROTEIN GGTA"/>
    <property type="match status" value="1"/>
</dbReference>
<dbReference type="SMART" id="SM00382">
    <property type="entry name" value="AAA"/>
    <property type="match status" value="1"/>
</dbReference>
<evidence type="ECO:0000313" key="7">
    <source>
        <dbReference type="Proteomes" id="UP001209803"/>
    </source>
</evidence>
<dbReference type="InterPro" id="IPR047641">
    <property type="entry name" value="ABC_transpr_MalK/UgpC-like"/>
</dbReference>
<sequence length="352" mass="38470">MARIELQNIAKSYGSVEVLRDINLTIEDGEFIVLVGPSGCGKSTLLRMIAGLEPITGGEFTIDGRRMNEVPPRDRDMAMVFQSYALYPHMDVSRNMGFSLEIRKAAAEERRSKVQGAAKTLGLTGLKERLPKQLSGGQRQRVAMGRAIVRDPSAFLFDEPLSNLDAALRVEMRLEIARLHQRLEATMIYVTHDQVEALTLADRIVVLNAGDIQQVGTPLDLYERPANKFVAQFIGSPTMNVHRAEAKGDSIALSSGTRIQVEGEVPSSGVSELGIRPEHIHVAGSEAAQFSGKAELVEHLGSDTNIHVQVDGIGAFLVREHGHVPVNTGDPIGLFIDPQKVHLFAEDGRSLR</sequence>
<dbReference type="InterPro" id="IPR012340">
    <property type="entry name" value="NA-bd_OB-fold"/>
</dbReference>
<dbReference type="EMBL" id="CP120863">
    <property type="protein sequence ID" value="WFE88284.1"/>
    <property type="molecule type" value="Genomic_DNA"/>
</dbReference>
<dbReference type="PANTHER" id="PTHR43875">
    <property type="entry name" value="MALTODEXTRIN IMPORT ATP-BINDING PROTEIN MSMX"/>
    <property type="match status" value="1"/>
</dbReference>
<name>A0ABY8F1Y6_9HYPH</name>
<dbReference type="SUPFAM" id="SSF52540">
    <property type="entry name" value="P-loop containing nucleoside triphosphate hydrolases"/>
    <property type="match status" value="1"/>
</dbReference>
<keyword evidence="3" id="KW-0547">Nucleotide-binding</keyword>
<proteinExistence type="inferred from homology"/>
<dbReference type="GO" id="GO:0005524">
    <property type="term" value="F:ATP binding"/>
    <property type="evidence" value="ECO:0007669"/>
    <property type="project" value="UniProtKB-KW"/>
</dbReference>
<keyword evidence="7" id="KW-1185">Reference proteome</keyword>
<dbReference type="InterPro" id="IPR015855">
    <property type="entry name" value="ABC_transpr_MalK-like"/>
</dbReference>
<comment type="similarity">
    <text evidence="1">Belongs to the ABC transporter superfamily.</text>
</comment>
<dbReference type="PROSITE" id="PS50893">
    <property type="entry name" value="ABC_TRANSPORTER_2"/>
    <property type="match status" value="1"/>
</dbReference>
<dbReference type="SUPFAM" id="SSF50331">
    <property type="entry name" value="MOP-like"/>
    <property type="match status" value="1"/>
</dbReference>
<dbReference type="Gene3D" id="3.40.50.300">
    <property type="entry name" value="P-loop containing nucleotide triphosphate hydrolases"/>
    <property type="match status" value="1"/>
</dbReference>
<evidence type="ECO:0000256" key="1">
    <source>
        <dbReference type="ARBA" id="ARBA00005417"/>
    </source>
</evidence>
<reference evidence="6 7" key="1">
    <citation type="submission" date="2023-03" db="EMBL/GenBank/DDBJ databases">
        <title>Roseibium porphyridii sp. nov. and Roseibium rhodosorbium sp. nov. isolated from marine algae, Porphyridium cruentum and Rhodosorus marinus, respectively.</title>
        <authorList>
            <person name="Lee M.W."/>
            <person name="Choi B.J."/>
            <person name="Lee J.K."/>
            <person name="Choi D.G."/>
            <person name="Baek J.H."/>
            <person name="Bayburt H."/>
            <person name="Kim J.M."/>
            <person name="Han D.M."/>
            <person name="Kim K.H."/>
            <person name="Jeon C.O."/>
        </authorList>
    </citation>
    <scope>NUCLEOTIDE SEQUENCE [LARGE SCALE GENOMIC DNA]</scope>
    <source>
        <strain evidence="6 7">KMA01</strain>
    </source>
</reference>
<evidence type="ECO:0000256" key="3">
    <source>
        <dbReference type="ARBA" id="ARBA00022741"/>
    </source>
</evidence>
<dbReference type="RefSeq" id="WP_152502493.1">
    <property type="nucleotide sequence ID" value="NZ_CP120863.1"/>
</dbReference>
<evidence type="ECO:0000256" key="2">
    <source>
        <dbReference type="ARBA" id="ARBA00022448"/>
    </source>
</evidence>
<dbReference type="Pfam" id="PF00005">
    <property type="entry name" value="ABC_tran"/>
    <property type="match status" value="1"/>
</dbReference>
<gene>
    <name evidence="6" type="primary">ugpC</name>
    <name evidence="6" type="ORF">K1718_19230</name>
</gene>
<dbReference type="CDD" id="cd03301">
    <property type="entry name" value="ABC_MalK_N"/>
    <property type="match status" value="1"/>
</dbReference>
<dbReference type="Gene3D" id="2.40.50.100">
    <property type="match status" value="1"/>
</dbReference>
<evidence type="ECO:0000313" key="6">
    <source>
        <dbReference type="EMBL" id="WFE88284.1"/>
    </source>
</evidence>
<dbReference type="InterPro" id="IPR003593">
    <property type="entry name" value="AAA+_ATPase"/>
</dbReference>
<protein>
    <submittedName>
        <fullName evidence="6">Sn-glycerol-3-phosphate ABC transporter ATP-binding protein UgpC</fullName>
    </submittedName>
</protein>
<dbReference type="InterPro" id="IPR027417">
    <property type="entry name" value="P-loop_NTPase"/>
</dbReference>
<evidence type="ECO:0000259" key="5">
    <source>
        <dbReference type="PROSITE" id="PS50893"/>
    </source>
</evidence>
<dbReference type="InterPro" id="IPR013611">
    <property type="entry name" value="Transp-assoc_OB_typ2"/>
</dbReference>
<dbReference type="Gene3D" id="2.40.50.140">
    <property type="entry name" value="Nucleic acid-binding proteins"/>
    <property type="match status" value="1"/>
</dbReference>
<keyword evidence="2" id="KW-0813">Transport</keyword>
<organism evidence="6 7">
    <name type="scientific">Roseibium porphyridii</name>
    <dbReference type="NCBI Taxonomy" id="2866279"/>
    <lineage>
        <taxon>Bacteria</taxon>
        <taxon>Pseudomonadati</taxon>
        <taxon>Pseudomonadota</taxon>
        <taxon>Alphaproteobacteria</taxon>
        <taxon>Hyphomicrobiales</taxon>
        <taxon>Stappiaceae</taxon>
        <taxon>Roseibium</taxon>
    </lineage>
</organism>
<accession>A0ABY8F1Y6</accession>
<dbReference type="InterPro" id="IPR017871">
    <property type="entry name" value="ABC_transporter-like_CS"/>
</dbReference>
<feature type="domain" description="ABC transporter" evidence="5">
    <location>
        <begin position="4"/>
        <end position="234"/>
    </location>
</feature>
<keyword evidence="4 6" id="KW-0067">ATP-binding</keyword>
<dbReference type="InterPro" id="IPR003439">
    <property type="entry name" value="ABC_transporter-like_ATP-bd"/>
</dbReference>
<evidence type="ECO:0000256" key="4">
    <source>
        <dbReference type="ARBA" id="ARBA00022840"/>
    </source>
</evidence>
<dbReference type="NCBIfam" id="NF008653">
    <property type="entry name" value="PRK11650.1"/>
    <property type="match status" value="1"/>
</dbReference>
<dbReference type="InterPro" id="IPR008995">
    <property type="entry name" value="Mo/tungstate-bd_C_term_dom"/>
</dbReference>